<gene>
    <name evidence="7" type="ORF">PAXRUDRAFT_835037</name>
</gene>
<dbReference type="PANTHER" id="PTHR13710:SF153">
    <property type="entry name" value="RECQ-LIKE DNA HELICASE BLM"/>
    <property type="match status" value="1"/>
</dbReference>
<evidence type="ECO:0000256" key="3">
    <source>
        <dbReference type="ARBA" id="ARBA00023125"/>
    </source>
</evidence>
<evidence type="ECO:0000256" key="4">
    <source>
        <dbReference type="ARBA" id="ARBA00023235"/>
    </source>
</evidence>
<dbReference type="InterPro" id="IPR002464">
    <property type="entry name" value="DNA/RNA_helicase_DEAH_CS"/>
</dbReference>
<evidence type="ECO:0000259" key="6">
    <source>
        <dbReference type="PROSITE" id="PS51192"/>
    </source>
</evidence>
<dbReference type="STRING" id="930991.A0A0D0D171"/>
<dbReference type="InterPro" id="IPR027417">
    <property type="entry name" value="P-loop_NTPase"/>
</dbReference>
<dbReference type="GO" id="GO:0005694">
    <property type="term" value="C:chromosome"/>
    <property type="evidence" value="ECO:0007669"/>
    <property type="project" value="TreeGrafter"/>
</dbReference>
<evidence type="ECO:0000256" key="2">
    <source>
        <dbReference type="ARBA" id="ARBA00022801"/>
    </source>
</evidence>
<sequence length="119" mass="13257">MNDMAGTGTRKTMPFVMPLLIHPKKHIIIISPLYALESDQAKMFQDMGLTAVALNGKTYNVKLQKELNQQKHRVILTSPEMCLQCPGFCELFSSPKLSGHVAAIVIDEAHCITQWGAKF</sequence>
<evidence type="ECO:0000313" key="8">
    <source>
        <dbReference type="Proteomes" id="UP000054538"/>
    </source>
</evidence>
<dbReference type="OrthoDB" id="2499463at2759"/>
<keyword evidence="3" id="KW-0238">DNA-binding</keyword>
<protein>
    <recommendedName>
        <fullName evidence="6">Helicase ATP-binding domain-containing protein</fullName>
    </recommendedName>
</protein>
<organism evidence="7 8">
    <name type="scientific">Paxillus rubicundulus Ve08.2h10</name>
    <dbReference type="NCBI Taxonomy" id="930991"/>
    <lineage>
        <taxon>Eukaryota</taxon>
        <taxon>Fungi</taxon>
        <taxon>Dikarya</taxon>
        <taxon>Basidiomycota</taxon>
        <taxon>Agaricomycotina</taxon>
        <taxon>Agaricomycetes</taxon>
        <taxon>Agaricomycetidae</taxon>
        <taxon>Boletales</taxon>
        <taxon>Paxilineae</taxon>
        <taxon>Paxillaceae</taxon>
        <taxon>Paxillus</taxon>
    </lineage>
</organism>
<proteinExistence type="inferred from homology"/>
<dbReference type="GO" id="GO:0043138">
    <property type="term" value="F:3'-5' DNA helicase activity"/>
    <property type="evidence" value="ECO:0007669"/>
    <property type="project" value="TreeGrafter"/>
</dbReference>
<dbReference type="PROSITE" id="PS51192">
    <property type="entry name" value="HELICASE_ATP_BIND_1"/>
    <property type="match status" value="1"/>
</dbReference>
<dbReference type="InterPro" id="IPR011545">
    <property type="entry name" value="DEAD/DEAH_box_helicase_dom"/>
</dbReference>
<name>A0A0D0D171_9AGAM</name>
<accession>A0A0D0D171</accession>
<reference evidence="7 8" key="1">
    <citation type="submission" date="2014-04" db="EMBL/GenBank/DDBJ databases">
        <authorList>
            <consortium name="DOE Joint Genome Institute"/>
            <person name="Kuo A."/>
            <person name="Kohler A."/>
            <person name="Jargeat P."/>
            <person name="Nagy L.G."/>
            <person name="Floudas D."/>
            <person name="Copeland A."/>
            <person name="Barry K.W."/>
            <person name="Cichocki N."/>
            <person name="Veneault-Fourrey C."/>
            <person name="LaButti K."/>
            <person name="Lindquist E.A."/>
            <person name="Lipzen A."/>
            <person name="Lundell T."/>
            <person name="Morin E."/>
            <person name="Murat C."/>
            <person name="Sun H."/>
            <person name="Tunlid A."/>
            <person name="Henrissat B."/>
            <person name="Grigoriev I.V."/>
            <person name="Hibbett D.S."/>
            <person name="Martin F."/>
            <person name="Nordberg H.P."/>
            <person name="Cantor M.N."/>
            <person name="Hua S.X."/>
        </authorList>
    </citation>
    <scope>NUCLEOTIDE SEQUENCE [LARGE SCALE GENOMIC DNA]</scope>
    <source>
        <strain evidence="7 8">Ve08.2h10</strain>
    </source>
</reference>
<dbReference type="InterPro" id="IPR014001">
    <property type="entry name" value="Helicase_ATP-bd"/>
</dbReference>
<reference evidence="8" key="2">
    <citation type="submission" date="2015-01" db="EMBL/GenBank/DDBJ databases">
        <title>Evolutionary Origins and Diversification of the Mycorrhizal Mutualists.</title>
        <authorList>
            <consortium name="DOE Joint Genome Institute"/>
            <consortium name="Mycorrhizal Genomics Consortium"/>
            <person name="Kohler A."/>
            <person name="Kuo A."/>
            <person name="Nagy L.G."/>
            <person name="Floudas D."/>
            <person name="Copeland A."/>
            <person name="Barry K.W."/>
            <person name="Cichocki N."/>
            <person name="Veneault-Fourrey C."/>
            <person name="LaButti K."/>
            <person name="Lindquist E.A."/>
            <person name="Lipzen A."/>
            <person name="Lundell T."/>
            <person name="Morin E."/>
            <person name="Murat C."/>
            <person name="Riley R."/>
            <person name="Ohm R."/>
            <person name="Sun H."/>
            <person name="Tunlid A."/>
            <person name="Henrissat B."/>
            <person name="Grigoriev I.V."/>
            <person name="Hibbett D.S."/>
            <person name="Martin F."/>
        </authorList>
    </citation>
    <scope>NUCLEOTIDE SEQUENCE [LARGE SCALE GENOMIC DNA]</scope>
    <source>
        <strain evidence="8">Ve08.2h10</strain>
    </source>
</reference>
<dbReference type="Gene3D" id="3.40.50.300">
    <property type="entry name" value="P-loop containing nucleotide triphosphate hydrolases"/>
    <property type="match status" value="1"/>
</dbReference>
<comment type="similarity">
    <text evidence="1">Belongs to the helicase family. RecQ subfamily.</text>
</comment>
<keyword evidence="5" id="KW-0539">Nucleus</keyword>
<dbReference type="SUPFAM" id="SSF52540">
    <property type="entry name" value="P-loop containing nucleoside triphosphate hydrolases"/>
    <property type="match status" value="1"/>
</dbReference>
<dbReference type="EMBL" id="KN827055">
    <property type="protein sequence ID" value="KIK77301.1"/>
    <property type="molecule type" value="Genomic_DNA"/>
</dbReference>
<dbReference type="PANTHER" id="PTHR13710">
    <property type="entry name" value="DNA HELICASE RECQ FAMILY MEMBER"/>
    <property type="match status" value="1"/>
</dbReference>
<dbReference type="GO" id="GO:0016787">
    <property type="term" value="F:hydrolase activity"/>
    <property type="evidence" value="ECO:0007669"/>
    <property type="project" value="UniProtKB-KW"/>
</dbReference>
<dbReference type="HOGENOM" id="CLU_2062231_0_0_1"/>
<dbReference type="InParanoid" id="A0A0D0D171"/>
<evidence type="ECO:0000313" key="7">
    <source>
        <dbReference type="EMBL" id="KIK77301.1"/>
    </source>
</evidence>
<keyword evidence="8" id="KW-1185">Reference proteome</keyword>
<keyword evidence="4" id="KW-0413">Isomerase</keyword>
<feature type="domain" description="Helicase ATP-binding" evidence="6">
    <location>
        <begin position="1"/>
        <end position="119"/>
    </location>
</feature>
<dbReference type="GO" id="GO:0003677">
    <property type="term" value="F:DNA binding"/>
    <property type="evidence" value="ECO:0007669"/>
    <property type="project" value="UniProtKB-KW"/>
</dbReference>
<evidence type="ECO:0000256" key="5">
    <source>
        <dbReference type="ARBA" id="ARBA00023242"/>
    </source>
</evidence>
<evidence type="ECO:0000256" key="1">
    <source>
        <dbReference type="ARBA" id="ARBA00005446"/>
    </source>
</evidence>
<dbReference type="GO" id="GO:0005634">
    <property type="term" value="C:nucleus"/>
    <property type="evidence" value="ECO:0007669"/>
    <property type="project" value="TreeGrafter"/>
</dbReference>
<dbReference type="GO" id="GO:0005524">
    <property type="term" value="F:ATP binding"/>
    <property type="evidence" value="ECO:0007669"/>
    <property type="project" value="InterPro"/>
</dbReference>
<dbReference type="Proteomes" id="UP000054538">
    <property type="component" value="Unassembled WGS sequence"/>
</dbReference>
<keyword evidence="2" id="KW-0378">Hydrolase</keyword>
<dbReference type="GO" id="GO:0000724">
    <property type="term" value="P:double-strand break repair via homologous recombination"/>
    <property type="evidence" value="ECO:0007669"/>
    <property type="project" value="TreeGrafter"/>
</dbReference>
<dbReference type="PROSITE" id="PS00690">
    <property type="entry name" value="DEAH_ATP_HELICASE"/>
    <property type="match status" value="1"/>
</dbReference>
<dbReference type="Pfam" id="PF00270">
    <property type="entry name" value="DEAD"/>
    <property type="match status" value="1"/>
</dbReference>
<dbReference type="GO" id="GO:0009378">
    <property type="term" value="F:four-way junction helicase activity"/>
    <property type="evidence" value="ECO:0007669"/>
    <property type="project" value="TreeGrafter"/>
</dbReference>
<dbReference type="AlphaFoldDB" id="A0A0D0D171"/>
<dbReference type="GO" id="GO:0005737">
    <property type="term" value="C:cytoplasm"/>
    <property type="evidence" value="ECO:0007669"/>
    <property type="project" value="TreeGrafter"/>
</dbReference>